<dbReference type="GO" id="GO:0005524">
    <property type="term" value="F:ATP binding"/>
    <property type="evidence" value="ECO:0007669"/>
    <property type="project" value="UniProtKB-KW"/>
</dbReference>
<dbReference type="InterPro" id="IPR006001">
    <property type="entry name" value="Therm_gnt_kin"/>
</dbReference>
<sequence>MTTTTLPPIVEALLNPEIYDHPVQGEIELIQTHVSYVFLTGDYVYKLKKPVNFGFLDYSTLEKRKHFCEEELRLNKRGAAELYLGIVPITQDADKFVLDGSGEVVDYVVKMQQFPQETLLSAMYDRGELTEQHLLDLAKVLAAFHKSAPTNDYILSFGEVSQIRQAIDENYDQTVGYIGVAQTQEQFDQTKAYTDKLFAESAALFKSRVEHKFIRECHGDVHLRNICFWNNKILLFDCIEFNEPFRFVDTMFDVAYIIMDFDARNRRDLSNLFLNAYLEQSGDWEGLQVLPLYNSRQSYVRAKVTSFLLSDPSVPESVKAESKETASRYYRLSWEYTQPRQGKIVLMSGLSGSGKSTIASKLARETGAIQIRSDAVRKHLGGVALDEKGDASLYSPEMTQKTYDRLLELGTTLASQGYTVILDAKYDRQALRAPVIEKAQAQSIEIEILYCDVPAEVLRDRVAQRQGDISDADLDVLANQTFEAFSETEKPLVKTLS</sequence>
<evidence type="ECO:0000256" key="8">
    <source>
        <dbReference type="ARBA" id="ARBA00048090"/>
    </source>
</evidence>
<name>A0A1Z4J9J2_LEPBY</name>
<dbReference type="InterPro" id="IPR052732">
    <property type="entry name" value="Cell-binding_unc_protein"/>
</dbReference>
<evidence type="ECO:0000256" key="2">
    <source>
        <dbReference type="ARBA" id="ARBA00008420"/>
    </source>
</evidence>
<dbReference type="Gene3D" id="3.40.50.300">
    <property type="entry name" value="P-loop containing nucleotide triphosphate hydrolases"/>
    <property type="match status" value="1"/>
</dbReference>
<keyword evidence="5" id="KW-0547">Nucleotide-binding</keyword>
<feature type="domain" description="Aminoglycoside phosphotransferase" evidence="9">
    <location>
        <begin position="125"/>
        <end position="288"/>
    </location>
</feature>
<keyword evidence="4" id="KW-0808">Transferase</keyword>
<evidence type="ECO:0000256" key="5">
    <source>
        <dbReference type="ARBA" id="ARBA00022741"/>
    </source>
</evidence>
<comment type="pathway">
    <text evidence="1">Carbohydrate acid metabolism.</text>
</comment>
<dbReference type="CDD" id="cd02021">
    <property type="entry name" value="GntK"/>
    <property type="match status" value="1"/>
</dbReference>
<dbReference type="SUPFAM" id="SSF52540">
    <property type="entry name" value="P-loop containing nucleoside triphosphate hydrolases"/>
    <property type="match status" value="1"/>
</dbReference>
<dbReference type="GO" id="GO:0046316">
    <property type="term" value="F:gluconokinase activity"/>
    <property type="evidence" value="ECO:0007669"/>
    <property type="project" value="UniProtKB-EC"/>
</dbReference>
<protein>
    <recommendedName>
        <fullName evidence="3">gluconokinase</fullName>
        <ecNumber evidence="3">2.7.1.12</ecNumber>
    </recommendedName>
</protein>
<dbReference type="PANTHER" id="PTHR43883:SF1">
    <property type="entry name" value="GLUCONOKINASE"/>
    <property type="match status" value="1"/>
</dbReference>
<dbReference type="EMBL" id="AP018203">
    <property type="protein sequence ID" value="BAY53426.1"/>
    <property type="molecule type" value="Genomic_DNA"/>
</dbReference>
<dbReference type="Gene3D" id="3.90.1200.10">
    <property type="match status" value="1"/>
</dbReference>
<gene>
    <name evidence="10" type="ORF">NIES2135_02310</name>
</gene>
<dbReference type="PANTHER" id="PTHR43883">
    <property type="entry name" value="SLR0207 PROTEIN"/>
    <property type="match status" value="1"/>
</dbReference>
<evidence type="ECO:0000256" key="3">
    <source>
        <dbReference type="ARBA" id="ARBA00012054"/>
    </source>
</evidence>
<dbReference type="GO" id="GO:0005975">
    <property type="term" value="P:carbohydrate metabolic process"/>
    <property type="evidence" value="ECO:0007669"/>
    <property type="project" value="InterPro"/>
</dbReference>
<evidence type="ECO:0000256" key="4">
    <source>
        <dbReference type="ARBA" id="ARBA00022679"/>
    </source>
</evidence>
<evidence type="ECO:0000256" key="1">
    <source>
        <dbReference type="ARBA" id="ARBA00004761"/>
    </source>
</evidence>
<comment type="similarity">
    <text evidence="2">Belongs to the gluconokinase GntK/GntV family.</text>
</comment>
<dbReference type="Pfam" id="PF01636">
    <property type="entry name" value="APH"/>
    <property type="match status" value="1"/>
</dbReference>
<keyword evidence="6" id="KW-0418">Kinase</keyword>
<evidence type="ECO:0000256" key="7">
    <source>
        <dbReference type="ARBA" id="ARBA00022840"/>
    </source>
</evidence>
<dbReference type="InterPro" id="IPR002575">
    <property type="entry name" value="Aminoglycoside_PTrfase"/>
</dbReference>
<keyword evidence="7" id="KW-0067">ATP-binding</keyword>
<keyword evidence="11" id="KW-1185">Reference proteome</keyword>
<dbReference type="InterPro" id="IPR027417">
    <property type="entry name" value="P-loop_NTPase"/>
</dbReference>
<dbReference type="Proteomes" id="UP000217895">
    <property type="component" value="Chromosome"/>
</dbReference>
<accession>A0A1Z4J9J2</accession>
<reference evidence="10 11" key="1">
    <citation type="submission" date="2017-06" db="EMBL/GenBank/DDBJ databases">
        <title>Genome sequencing of cyanobaciteial culture collection at National Institute for Environmental Studies (NIES).</title>
        <authorList>
            <person name="Hirose Y."/>
            <person name="Shimura Y."/>
            <person name="Fujisawa T."/>
            <person name="Nakamura Y."/>
            <person name="Kawachi M."/>
        </authorList>
    </citation>
    <scope>NUCLEOTIDE SEQUENCE [LARGE SCALE GENOMIC DNA]</scope>
    <source>
        <strain evidence="10 11">NIES-2135</strain>
    </source>
</reference>
<proteinExistence type="inferred from homology"/>
<organism evidence="10 11">
    <name type="scientific">Leptolyngbya boryana NIES-2135</name>
    <dbReference type="NCBI Taxonomy" id="1973484"/>
    <lineage>
        <taxon>Bacteria</taxon>
        <taxon>Bacillati</taxon>
        <taxon>Cyanobacteriota</taxon>
        <taxon>Cyanophyceae</taxon>
        <taxon>Leptolyngbyales</taxon>
        <taxon>Leptolyngbyaceae</taxon>
        <taxon>Leptolyngbya group</taxon>
        <taxon>Leptolyngbya</taxon>
    </lineage>
</organism>
<dbReference type="Pfam" id="PF13671">
    <property type="entry name" value="AAA_33"/>
    <property type="match status" value="1"/>
</dbReference>
<evidence type="ECO:0000313" key="10">
    <source>
        <dbReference type="EMBL" id="BAY53426.1"/>
    </source>
</evidence>
<dbReference type="InterPro" id="IPR011009">
    <property type="entry name" value="Kinase-like_dom_sf"/>
</dbReference>
<evidence type="ECO:0000313" key="11">
    <source>
        <dbReference type="Proteomes" id="UP000217895"/>
    </source>
</evidence>
<dbReference type="EC" id="2.7.1.12" evidence="3"/>
<dbReference type="AlphaFoldDB" id="A0A1Z4J9J2"/>
<comment type="catalytic activity">
    <reaction evidence="8">
        <text>D-gluconate + ATP = 6-phospho-D-gluconate + ADP + H(+)</text>
        <dbReference type="Rhea" id="RHEA:19433"/>
        <dbReference type="ChEBI" id="CHEBI:15378"/>
        <dbReference type="ChEBI" id="CHEBI:18391"/>
        <dbReference type="ChEBI" id="CHEBI:30616"/>
        <dbReference type="ChEBI" id="CHEBI:58759"/>
        <dbReference type="ChEBI" id="CHEBI:456216"/>
        <dbReference type="EC" id="2.7.1.12"/>
    </reaction>
</comment>
<evidence type="ECO:0000259" key="9">
    <source>
        <dbReference type="Pfam" id="PF01636"/>
    </source>
</evidence>
<dbReference type="SUPFAM" id="SSF56112">
    <property type="entry name" value="Protein kinase-like (PK-like)"/>
    <property type="match status" value="1"/>
</dbReference>
<evidence type="ECO:0000256" key="6">
    <source>
        <dbReference type="ARBA" id="ARBA00022777"/>
    </source>
</evidence>